<dbReference type="InterPro" id="IPR001594">
    <property type="entry name" value="Palmitoyltrfase_DHHC"/>
</dbReference>
<keyword evidence="11" id="KW-1185">Reference proteome</keyword>
<evidence type="ECO:0000256" key="1">
    <source>
        <dbReference type="ARBA" id="ARBA00004141"/>
    </source>
</evidence>
<evidence type="ECO:0000256" key="6">
    <source>
        <dbReference type="ARBA" id="ARBA00023315"/>
    </source>
</evidence>
<comment type="caution">
    <text evidence="10">The sequence shown here is derived from an EMBL/GenBank/DDBJ whole genome shotgun (WGS) entry which is preliminary data.</text>
</comment>
<comment type="domain">
    <text evidence="7">The DHHC domain is required for palmitoyltransferase activity.</text>
</comment>
<reference evidence="10 11" key="1">
    <citation type="journal article" date="2020" name="G3 (Bethesda)">
        <title>Improved Reference Genome for Cyclotella cryptica CCMP332, a Model for Cell Wall Morphogenesis, Salinity Adaptation, and Lipid Production in Diatoms (Bacillariophyta).</title>
        <authorList>
            <person name="Roberts W.R."/>
            <person name="Downey K.M."/>
            <person name="Ruck E.C."/>
            <person name="Traller J.C."/>
            <person name="Alverson A.J."/>
        </authorList>
    </citation>
    <scope>NUCLEOTIDE SEQUENCE [LARGE SCALE GENOMIC DNA]</scope>
    <source>
        <strain evidence="10 11">CCMP332</strain>
    </source>
</reference>
<feature type="domain" description="Palmitoyltransferase DHHC" evidence="9">
    <location>
        <begin position="218"/>
        <end position="341"/>
    </location>
</feature>
<dbReference type="PANTHER" id="PTHR22883:SF203">
    <property type="entry name" value="PALMITOYLTRANSFERASE"/>
    <property type="match status" value="1"/>
</dbReference>
<accession>A0ABD3QAX6</accession>
<keyword evidence="6 7" id="KW-0012">Acyltransferase</keyword>
<keyword evidence="2 7" id="KW-0808">Transferase</keyword>
<gene>
    <name evidence="10" type="ORF">HJC23_009881</name>
</gene>
<organism evidence="10 11">
    <name type="scientific">Cyclotella cryptica</name>
    <dbReference type="NCBI Taxonomy" id="29204"/>
    <lineage>
        <taxon>Eukaryota</taxon>
        <taxon>Sar</taxon>
        <taxon>Stramenopiles</taxon>
        <taxon>Ochrophyta</taxon>
        <taxon>Bacillariophyta</taxon>
        <taxon>Coscinodiscophyceae</taxon>
        <taxon>Thalassiosirophycidae</taxon>
        <taxon>Stephanodiscales</taxon>
        <taxon>Stephanodiscaceae</taxon>
        <taxon>Cyclotella</taxon>
    </lineage>
</organism>
<feature type="transmembrane region" description="Helical" evidence="7">
    <location>
        <begin position="139"/>
        <end position="159"/>
    </location>
</feature>
<evidence type="ECO:0000313" key="11">
    <source>
        <dbReference type="Proteomes" id="UP001516023"/>
    </source>
</evidence>
<proteinExistence type="inferred from homology"/>
<dbReference type="PROSITE" id="PS50216">
    <property type="entry name" value="DHHC"/>
    <property type="match status" value="1"/>
</dbReference>
<evidence type="ECO:0000259" key="9">
    <source>
        <dbReference type="Pfam" id="PF01529"/>
    </source>
</evidence>
<evidence type="ECO:0000256" key="2">
    <source>
        <dbReference type="ARBA" id="ARBA00022679"/>
    </source>
</evidence>
<feature type="region of interest" description="Disordered" evidence="8">
    <location>
        <begin position="1"/>
        <end position="68"/>
    </location>
</feature>
<keyword evidence="5 7" id="KW-0472">Membrane</keyword>
<dbReference type="PANTHER" id="PTHR22883">
    <property type="entry name" value="ZINC FINGER DHHC DOMAIN CONTAINING PROTEIN"/>
    <property type="match status" value="1"/>
</dbReference>
<evidence type="ECO:0000313" key="10">
    <source>
        <dbReference type="EMBL" id="KAL3797517.1"/>
    </source>
</evidence>
<evidence type="ECO:0000256" key="5">
    <source>
        <dbReference type="ARBA" id="ARBA00023136"/>
    </source>
</evidence>
<dbReference type="Proteomes" id="UP001516023">
    <property type="component" value="Unassembled WGS sequence"/>
</dbReference>
<dbReference type="GO" id="GO:0016020">
    <property type="term" value="C:membrane"/>
    <property type="evidence" value="ECO:0007669"/>
    <property type="project" value="UniProtKB-SubCell"/>
</dbReference>
<comment type="subcellular location">
    <subcellularLocation>
        <location evidence="1">Membrane</location>
        <topology evidence="1">Multi-pass membrane protein</topology>
    </subcellularLocation>
</comment>
<keyword evidence="3 7" id="KW-0812">Transmembrane</keyword>
<dbReference type="GO" id="GO:0019706">
    <property type="term" value="F:protein-cysteine S-palmitoyltransferase activity"/>
    <property type="evidence" value="ECO:0007669"/>
    <property type="project" value="UniProtKB-EC"/>
</dbReference>
<comment type="catalytic activity">
    <reaction evidence="7">
        <text>L-cysteinyl-[protein] + hexadecanoyl-CoA = S-hexadecanoyl-L-cysteinyl-[protein] + CoA</text>
        <dbReference type="Rhea" id="RHEA:36683"/>
        <dbReference type="Rhea" id="RHEA-COMP:10131"/>
        <dbReference type="Rhea" id="RHEA-COMP:11032"/>
        <dbReference type="ChEBI" id="CHEBI:29950"/>
        <dbReference type="ChEBI" id="CHEBI:57287"/>
        <dbReference type="ChEBI" id="CHEBI:57379"/>
        <dbReference type="ChEBI" id="CHEBI:74151"/>
        <dbReference type="EC" id="2.3.1.225"/>
    </reaction>
</comment>
<evidence type="ECO:0000256" key="8">
    <source>
        <dbReference type="SAM" id="MobiDB-lite"/>
    </source>
</evidence>
<evidence type="ECO:0000256" key="4">
    <source>
        <dbReference type="ARBA" id="ARBA00022989"/>
    </source>
</evidence>
<dbReference type="EMBL" id="JABMIG020000054">
    <property type="protein sequence ID" value="KAL3797517.1"/>
    <property type="molecule type" value="Genomic_DNA"/>
</dbReference>
<evidence type="ECO:0000256" key="7">
    <source>
        <dbReference type="RuleBase" id="RU079119"/>
    </source>
</evidence>
<evidence type="ECO:0000256" key="3">
    <source>
        <dbReference type="ARBA" id="ARBA00022692"/>
    </source>
</evidence>
<feature type="transmembrane region" description="Helical" evidence="7">
    <location>
        <begin position="264"/>
        <end position="287"/>
    </location>
</feature>
<dbReference type="AlphaFoldDB" id="A0ABD3QAX6"/>
<dbReference type="EC" id="2.3.1.225" evidence="7"/>
<dbReference type="Pfam" id="PF01529">
    <property type="entry name" value="DHHC"/>
    <property type="match status" value="1"/>
</dbReference>
<dbReference type="InterPro" id="IPR039859">
    <property type="entry name" value="PFA4/ZDH16/20/ERF2-like"/>
</dbReference>
<feature type="compositionally biased region" description="Polar residues" evidence="8">
    <location>
        <begin position="27"/>
        <end position="43"/>
    </location>
</feature>
<name>A0ABD3QAX6_9STRA</name>
<sequence length="417" mass="45929">MMRGDDDIENGPAYNPTGGARQRRNFAGNNGSDYNHAYSSVPTGNGDISRPQQAGYGPITPSDGDDKKQYASFNASTLSSTQQPTNFAAACCSLCQSTAHLTEGPNQPYYRDNFNDQPYSCSFGTDEENGIWMNTSDQAGTIMAFIVWVLLGYSAWTFTALARSGGIPCSVAATYVTLCCLALSSHAKTTFTDPGSVPQAAVPNERMRREMGTPDQPLSMCSQCQTFKPPFSHHCRICNRCVSRMDHHCPWMNNCVGAGNLKHFILFLLYTWTCSVFSLLLLGWNYFMCAEEDCTFNVVLTQLVRAVTVLSIGALLFTSSMIMNVTFGLMTGIGTIDRLKKKANGLIGEATEEPIPLKDVFGVGAYITWLIPIDPVFEDFDRVMGYSTPQRLLREEMRDEPARLYSPSGLSKDMLSI</sequence>
<keyword evidence="4 7" id="KW-1133">Transmembrane helix</keyword>
<comment type="similarity">
    <text evidence="7">Belongs to the DHHC palmitoyltransferase family.</text>
</comment>
<protein>
    <recommendedName>
        <fullName evidence="7">Palmitoyltransferase</fullName>
        <ecNumber evidence="7">2.3.1.225</ecNumber>
    </recommendedName>
</protein>
<feature type="transmembrane region" description="Helical" evidence="7">
    <location>
        <begin position="307"/>
        <end position="333"/>
    </location>
</feature>